<evidence type="ECO:0000313" key="2">
    <source>
        <dbReference type="Proteomes" id="UP000199642"/>
    </source>
</evidence>
<name>A0A1I2VRK0_9BACT</name>
<protein>
    <submittedName>
        <fullName evidence="1">Uncharacterized protein</fullName>
    </submittedName>
</protein>
<sequence length="43" mass="5083">MERYSYENQTEDFVNQSIREIDVGYFCFCDLQTCLLVTLQPGL</sequence>
<evidence type="ECO:0000313" key="1">
    <source>
        <dbReference type="EMBL" id="SFG91792.1"/>
    </source>
</evidence>
<gene>
    <name evidence="1" type="ORF">SAMN04487988_110114</name>
</gene>
<organism evidence="1 2">
    <name type="scientific">Algoriphagus hitonicola</name>
    <dbReference type="NCBI Taxonomy" id="435880"/>
    <lineage>
        <taxon>Bacteria</taxon>
        <taxon>Pseudomonadati</taxon>
        <taxon>Bacteroidota</taxon>
        <taxon>Cytophagia</taxon>
        <taxon>Cytophagales</taxon>
        <taxon>Cyclobacteriaceae</taxon>
        <taxon>Algoriphagus</taxon>
    </lineage>
</organism>
<dbReference type="Proteomes" id="UP000199642">
    <property type="component" value="Unassembled WGS sequence"/>
</dbReference>
<dbReference type="AlphaFoldDB" id="A0A1I2VRK0"/>
<proteinExistence type="predicted"/>
<accession>A0A1I2VRK0</accession>
<keyword evidence="2" id="KW-1185">Reference proteome</keyword>
<dbReference type="EMBL" id="FOPC01000010">
    <property type="protein sequence ID" value="SFG91792.1"/>
    <property type="molecule type" value="Genomic_DNA"/>
</dbReference>
<reference evidence="2" key="1">
    <citation type="submission" date="2016-10" db="EMBL/GenBank/DDBJ databases">
        <authorList>
            <person name="Varghese N."/>
            <person name="Submissions S."/>
        </authorList>
    </citation>
    <scope>NUCLEOTIDE SEQUENCE [LARGE SCALE GENOMIC DNA]</scope>
    <source>
        <strain evidence="2">DSM 19315</strain>
    </source>
</reference>